<organism evidence="1">
    <name type="scientific">marine sediment metagenome</name>
    <dbReference type="NCBI Taxonomy" id="412755"/>
    <lineage>
        <taxon>unclassified sequences</taxon>
        <taxon>metagenomes</taxon>
        <taxon>ecological metagenomes</taxon>
    </lineage>
</organism>
<accession>X1CQ48</accession>
<dbReference type="EMBL" id="BART01011539">
    <property type="protein sequence ID" value="GAG86391.1"/>
    <property type="molecule type" value="Genomic_DNA"/>
</dbReference>
<sequence length="62" mass="6878">MRAFKTLEWVGDIDGYLELTDQRSLPEEFDKLKCQTVEELYDAIKTLAVRGAPAIGVSAAFG</sequence>
<protein>
    <recommendedName>
        <fullName evidence="2">S-methyl-5-thioribose-1-phosphate isomerase</fullName>
    </recommendedName>
</protein>
<dbReference type="SUPFAM" id="SSF100950">
    <property type="entry name" value="NagB/RpiA/CoA transferase-like"/>
    <property type="match status" value="1"/>
</dbReference>
<comment type="caution">
    <text evidence="1">The sequence shown here is derived from an EMBL/GenBank/DDBJ whole genome shotgun (WGS) entry which is preliminary data.</text>
</comment>
<dbReference type="InterPro" id="IPR027363">
    <property type="entry name" value="M1Pi_N"/>
</dbReference>
<dbReference type="InterPro" id="IPR037171">
    <property type="entry name" value="NagB/RpiA_transferase-like"/>
</dbReference>
<evidence type="ECO:0008006" key="2">
    <source>
        <dbReference type="Google" id="ProtNLM"/>
    </source>
</evidence>
<evidence type="ECO:0000313" key="1">
    <source>
        <dbReference type="EMBL" id="GAG86391.1"/>
    </source>
</evidence>
<feature type="non-terminal residue" evidence="1">
    <location>
        <position position="62"/>
    </location>
</feature>
<dbReference type="AlphaFoldDB" id="X1CQ48"/>
<proteinExistence type="predicted"/>
<reference evidence="1" key="1">
    <citation type="journal article" date="2014" name="Front. Microbiol.">
        <title>High frequency of phylogenetically diverse reductive dehalogenase-homologous genes in deep subseafloor sedimentary metagenomes.</title>
        <authorList>
            <person name="Kawai M."/>
            <person name="Futagami T."/>
            <person name="Toyoda A."/>
            <person name="Takaki Y."/>
            <person name="Nishi S."/>
            <person name="Hori S."/>
            <person name="Arai W."/>
            <person name="Tsubouchi T."/>
            <person name="Morono Y."/>
            <person name="Uchiyama I."/>
            <person name="Ito T."/>
            <person name="Fujiyama A."/>
            <person name="Inagaki F."/>
            <person name="Takami H."/>
        </authorList>
    </citation>
    <scope>NUCLEOTIDE SEQUENCE</scope>
    <source>
        <strain evidence="1">Expedition CK06-06</strain>
    </source>
</reference>
<dbReference type="Gene3D" id="1.20.120.420">
    <property type="entry name" value="translation initiation factor eif-2b, domain 1"/>
    <property type="match status" value="1"/>
</dbReference>
<gene>
    <name evidence="1" type="ORF">S01H4_24537</name>
</gene>
<name>X1CQ48_9ZZZZ</name>